<dbReference type="InterPro" id="IPR055775">
    <property type="entry name" value="DUF7351"/>
</dbReference>
<accession>A0A1I1LRX6</accession>
<evidence type="ECO:0000259" key="2">
    <source>
        <dbReference type="Pfam" id="PF24042"/>
    </source>
</evidence>
<protein>
    <submittedName>
        <fullName evidence="3">Uncharacterized protein</fullName>
    </submittedName>
</protein>
<proteinExistence type="predicted"/>
<gene>
    <name evidence="3" type="ORF">SAMN05444422_1225</name>
</gene>
<evidence type="ECO:0000313" key="4">
    <source>
        <dbReference type="Proteomes" id="UP000199161"/>
    </source>
</evidence>
<dbReference type="Proteomes" id="UP000199161">
    <property type="component" value="Unassembled WGS sequence"/>
</dbReference>
<dbReference type="Pfam" id="PF24038">
    <property type="entry name" value="DUF7347"/>
    <property type="match status" value="1"/>
</dbReference>
<dbReference type="OrthoDB" id="8482at2157"/>
<dbReference type="InterPro" id="IPR055771">
    <property type="entry name" value="DUF7347"/>
</dbReference>
<evidence type="ECO:0000313" key="3">
    <source>
        <dbReference type="EMBL" id="SFC75861.1"/>
    </source>
</evidence>
<reference evidence="4" key="1">
    <citation type="submission" date="2016-10" db="EMBL/GenBank/DDBJ databases">
        <authorList>
            <person name="Varghese N."/>
            <person name="Submissions S."/>
        </authorList>
    </citation>
    <scope>NUCLEOTIDE SEQUENCE [LARGE SCALE GENOMIC DNA]</scope>
    <source>
        <strain evidence="4">DSM 13078</strain>
    </source>
</reference>
<feature type="domain" description="DUF7347" evidence="1">
    <location>
        <begin position="17"/>
        <end position="104"/>
    </location>
</feature>
<dbReference type="Pfam" id="PF24042">
    <property type="entry name" value="DUF7351"/>
    <property type="match status" value="1"/>
</dbReference>
<dbReference type="RefSeq" id="WP_089790141.1">
    <property type="nucleotide sequence ID" value="NZ_FOKW01000022.1"/>
</dbReference>
<feature type="domain" description="DUF7351" evidence="2">
    <location>
        <begin position="121"/>
        <end position="317"/>
    </location>
</feature>
<sequence length="326" mass="36199">MSGARFTPGLDLDGLSPDEAFAVLGNEIRLDIIRVLWHADAAHEYDDVSDTAETIPFSELRRLIDVEDNGKFNYHLSQLTPHFVRHTDDGYRLSGAGKQIARTVIAVSGEDQVDFSAPLERDCPLCNAPMTVAYEDQWIRISCSECEGVFGDKAPEESVFFSSYPAAGLADRTPDEALRTGFYRCMLDIAYMMRDVCRECAGSISTSVSVCEDHRTPAREPCPRCGTRFPAWTDQRCDTCGFAKRLPVEPFVLTLSPVVGFLASEGIDILTPDFTEIIEPLQDRVETTVTEDPVRVSVTIEGETRTLSVSLDDELEVVGLDRRRSV</sequence>
<evidence type="ECO:0000259" key="1">
    <source>
        <dbReference type="Pfam" id="PF24038"/>
    </source>
</evidence>
<keyword evidence="4" id="KW-1185">Reference proteome</keyword>
<name>A0A1I1LRX6_NATHA</name>
<dbReference type="AlphaFoldDB" id="A0A1I1LRX6"/>
<organism evidence="3 4">
    <name type="scientific">Natronobacterium haloterrestre</name>
    <name type="common">Halobiforma haloterrestris</name>
    <dbReference type="NCBI Taxonomy" id="148448"/>
    <lineage>
        <taxon>Archaea</taxon>
        <taxon>Methanobacteriati</taxon>
        <taxon>Methanobacteriota</taxon>
        <taxon>Stenosarchaea group</taxon>
        <taxon>Halobacteria</taxon>
        <taxon>Halobacteriales</taxon>
        <taxon>Natrialbaceae</taxon>
        <taxon>Natronobacterium</taxon>
    </lineage>
</organism>
<dbReference type="EMBL" id="FOKW01000022">
    <property type="protein sequence ID" value="SFC75861.1"/>
    <property type="molecule type" value="Genomic_DNA"/>
</dbReference>